<sequence length="191" mass="20864">MKVDVNGSSMELKVGDITKQKTDAVVNAANGTLMGGGGVDGAIHKAAGKELLEACKWIRDHELNGEQLSTGQAVITEAFQLPASWVIHTVGPVWGGEEEKLKALLADCYRNSFKCAMEKGIKSISFPSISTGVYRFPIDLAAQVALTTIMEFLQRNDFGQVVMTLFSDKDYEVYATALQRLLDNEGENNRF</sequence>
<organism evidence="2 3">
    <name type="scientific">Texcoconibacillus texcoconensis</name>
    <dbReference type="NCBI Taxonomy" id="1095777"/>
    <lineage>
        <taxon>Bacteria</taxon>
        <taxon>Bacillati</taxon>
        <taxon>Bacillota</taxon>
        <taxon>Bacilli</taxon>
        <taxon>Bacillales</taxon>
        <taxon>Bacillaceae</taxon>
        <taxon>Texcoconibacillus</taxon>
    </lineage>
</organism>
<dbReference type="RefSeq" id="WP_184662368.1">
    <property type="nucleotide sequence ID" value="NZ_JACHHB010000001.1"/>
</dbReference>
<dbReference type="CDD" id="cd02908">
    <property type="entry name" value="Macro_OAADPr_deacetylase"/>
    <property type="match status" value="1"/>
</dbReference>
<name>A0A840QKJ7_9BACI</name>
<dbReference type="InterPro" id="IPR002589">
    <property type="entry name" value="Macro_dom"/>
</dbReference>
<reference evidence="2 3" key="1">
    <citation type="submission" date="2020-08" db="EMBL/GenBank/DDBJ databases">
        <title>Genomic Encyclopedia of Type Strains, Phase IV (KMG-IV): sequencing the most valuable type-strain genomes for metagenomic binning, comparative biology and taxonomic classification.</title>
        <authorList>
            <person name="Goeker M."/>
        </authorList>
    </citation>
    <scope>NUCLEOTIDE SEQUENCE [LARGE SCALE GENOMIC DNA]</scope>
    <source>
        <strain evidence="2 3">DSM 24696</strain>
    </source>
</reference>
<dbReference type="PANTHER" id="PTHR11106:SF27">
    <property type="entry name" value="MACRO DOMAIN-CONTAINING PROTEIN"/>
    <property type="match status" value="1"/>
</dbReference>
<keyword evidence="3" id="KW-1185">Reference proteome</keyword>
<dbReference type="SMART" id="SM00506">
    <property type="entry name" value="A1pp"/>
    <property type="match status" value="1"/>
</dbReference>
<gene>
    <name evidence="2" type="ORF">HNQ41_000007</name>
</gene>
<protein>
    <submittedName>
        <fullName evidence="2">O-acetyl-ADP-ribose deacetylase (Regulator of RNase III)</fullName>
    </submittedName>
</protein>
<dbReference type="PROSITE" id="PS51154">
    <property type="entry name" value="MACRO"/>
    <property type="match status" value="1"/>
</dbReference>
<dbReference type="SUPFAM" id="SSF52949">
    <property type="entry name" value="Macro domain-like"/>
    <property type="match status" value="1"/>
</dbReference>
<dbReference type="PANTHER" id="PTHR11106">
    <property type="entry name" value="GANGLIOSIDE INDUCED DIFFERENTIATION ASSOCIATED PROTEIN 2-RELATED"/>
    <property type="match status" value="1"/>
</dbReference>
<dbReference type="AlphaFoldDB" id="A0A840QKJ7"/>
<dbReference type="Gene3D" id="3.40.220.10">
    <property type="entry name" value="Leucine Aminopeptidase, subunit E, domain 1"/>
    <property type="match status" value="1"/>
</dbReference>
<evidence type="ECO:0000313" key="2">
    <source>
        <dbReference type="EMBL" id="MBB5171867.1"/>
    </source>
</evidence>
<dbReference type="NCBIfam" id="NF001664">
    <property type="entry name" value="PRK00431.1-6"/>
    <property type="match status" value="1"/>
</dbReference>
<feature type="domain" description="Macro" evidence="1">
    <location>
        <begin position="1"/>
        <end position="182"/>
    </location>
</feature>
<comment type="caution">
    <text evidence="2">The sequence shown here is derived from an EMBL/GenBank/DDBJ whole genome shotgun (WGS) entry which is preliminary data.</text>
</comment>
<dbReference type="InterPro" id="IPR043472">
    <property type="entry name" value="Macro_dom-like"/>
</dbReference>
<accession>A0A840QKJ7</accession>
<evidence type="ECO:0000259" key="1">
    <source>
        <dbReference type="PROSITE" id="PS51154"/>
    </source>
</evidence>
<dbReference type="EMBL" id="JACHHB010000001">
    <property type="protein sequence ID" value="MBB5171867.1"/>
    <property type="molecule type" value="Genomic_DNA"/>
</dbReference>
<evidence type="ECO:0000313" key="3">
    <source>
        <dbReference type="Proteomes" id="UP000551878"/>
    </source>
</evidence>
<dbReference type="Proteomes" id="UP000551878">
    <property type="component" value="Unassembled WGS sequence"/>
</dbReference>
<dbReference type="Pfam" id="PF01661">
    <property type="entry name" value="Macro"/>
    <property type="match status" value="1"/>
</dbReference>
<proteinExistence type="predicted"/>